<dbReference type="Proteomes" id="UP000789831">
    <property type="component" value="Unassembled WGS sequence"/>
</dbReference>
<dbReference type="AlphaFoldDB" id="A0A9N9DCW0"/>
<evidence type="ECO:0000313" key="1">
    <source>
        <dbReference type="EMBL" id="CAG8630806.1"/>
    </source>
</evidence>
<feature type="non-terminal residue" evidence="1">
    <location>
        <position position="1"/>
    </location>
</feature>
<organism evidence="1 2">
    <name type="scientific">Ambispora gerdemannii</name>
    <dbReference type="NCBI Taxonomy" id="144530"/>
    <lineage>
        <taxon>Eukaryota</taxon>
        <taxon>Fungi</taxon>
        <taxon>Fungi incertae sedis</taxon>
        <taxon>Mucoromycota</taxon>
        <taxon>Glomeromycotina</taxon>
        <taxon>Glomeromycetes</taxon>
        <taxon>Archaeosporales</taxon>
        <taxon>Ambisporaceae</taxon>
        <taxon>Ambispora</taxon>
    </lineage>
</organism>
<evidence type="ECO:0000313" key="2">
    <source>
        <dbReference type="Proteomes" id="UP000789831"/>
    </source>
</evidence>
<reference evidence="1" key="1">
    <citation type="submission" date="2021-06" db="EMBL/GenBank/DDBJ databases">
        <authorList>
            <person name="Kallberg Y."/>
            <person name="Tangrot J."/>
            <person name="Rosling A."/>
        </authorList>
    </citation>
    <scope>NUCLEOTIDE SEQUENCE</scope>
    <source>
        <strain evidence="1">MT106</strain>
    </source>
</reference>
<name>A0A9N9DCW0_9GLOM</name>
<accession>A0A9N9DCW0</accession>
<dbReference type="EMBL" id="CAJVPL010003331">
    <property type="protein sequence ID" value="CAG8630806.1"/>
    <property type="molecule type" value="Genomic_DNA"/>
</dbReference>
<comment type="caution">
    <text evidence="1">The sequence shown here is derived from an EMBL/GenBank/DDBJ whole genome shotgun (WGS) entry which is preliminary data.</text>
</comment>
<sequence length="95" mass="11071">SNNRWFKYLLEVNDQCHKYSKSGCSIFVREETNSLQILLQYLRSPDEINKNSVYLALKVTGMENEVEYYNKREDNDFLKSITGADLIGGVNQEEL</sequence>
<keyword evidence="2" id="KW-1185">Reference proteome</keyword>
<proteinExistence type="predicted"/>
<gene>
    <name evidence="1" type="ORF">AGERDE_LOCUS10520</name>
</gene>
<dbReference type="OrthoDB" id="2446834at2759"/>
<protein>
    <submittedName>
        <fullName evidence="1">4270_t:CDS:1</fullName>
    </submittedName>
</protein>